<dbReference type="AlphaFoldDB" id="A0A2Z7B521"/>
<organism evidence="1 2">
    <name type="scientific">Dorcoceras hygrometricum</name>
    <dbReference type="NCBI Taxonomy" id="472368"/>
    <lineage>
        <taxon>Eukaryota</taxon>
        <taxon>Viridiplantae</taxon>
        <taxon>Streptophyta</taxon>
        <taxon>Embryophyta</taxon>
        <taxon>Tracheophyta</taxon>
        <taxon>Spermatophyta</taxon>
        <taxon>Magnoliopsida</taxon>
        <taxon>eudicotyledons</taxon>
        <taxon>Gunneridae</taxon>
        <taxon>Pentapetalae</taxon>
        <taxon>asterids</taxon>
        <taxon>lamiids</taxon>
        <taxon>Lamiales</taxon>
        <taxon>Gesneriaceae</taxon>
        <taxon>Didymocarpoideae</taxon>
        <taxon>Trichosporeae</taxon>
        <taxon>Loxocarpinae</taxon>
        <taxon>Dorcoceras</taxon>
    </lineage>
</organism>
<evidence type="ECO:0000313" key="1">
    <source>
        <dbReference type="EMBL" id="KZV28657.1"/>
    </source>
</evidence>
<gene>
    <name evidence="1" type="ORF">F511_05784</name>
</gene>
<name>A0A2Z7B521_9LAMI</name>
<protein>
    <submittedName>
        <fullName evidence="1">Uncharacterized protein</fullName>
    </submittedName>
</protein>
<sequence>MKPYLKGQLTLSTAAHPSVVKGKLTLSTAAHPSMMIETDLVVELVLQHHERHPKAPVPIKPEKKSRFDQHRRFLGVKSRRRHSPEGRTSYSYHKLESVSSVVLKSTISSLKHAREF</sequence>
<evidence type="ECO:0000313" key="2">
    <source>
        <dbReference type="Proteomes" id="UP000250235"/>
    </source>
</evidence>
<dbReference type="Proteomes" id="UP000250235">
    <property type="component" value="Unassembled WGS sequence"/>
</dbReference>
<dbReference type="EMBL" id="KV010038">
    <property type="protein sequence ID" value="KZV28657.1"/>
    <property type="molecule type" value="Genomic_DNA"/>
</dbReference>
<reference evidence="1 2" key="1">
    <citation type="journal article" date="2015" name="Proc. Natl. Acad. Sci. U.S.A.">
        <title>The resurrection genome of Boea hygrometrica: A blueprint for survival of dehydration.</title>
        <authorList>
            <person name="Xiao L."/>
            <person name="Yang G."/>
            <person name="Zhang L."/>
            <person name="Yang X."/>
            <person name="Zhao S."/>
            <person name="Ji Z."/>
            <person name="Zhou Q."/>
            <person name="Hu M."/>
            <person name="Wang Y."/>
            <person name="Chen M."/>
            <person name="Xu Y."/>
            <person name="Jin H."/>
            <person name="Xiao X."/>
            <person name="Hu G."/>
            <person name="Bao F."/>
            <person name="Hu Y."/>
            <person name="Wan P."/>
            <person name="Li L."/>
            <person name="Deng X."/>
            <person name="Kuang T."/>
            <person name="Xiang C."/>
            <person name="Zhu J.K."/>
            <person name="Oliver M.J."/>
            <person name="He Y."/>
        </authorList>
    </citation>
    <scope>NUCLEOTIDE SEQUENCE [LARGE SCALE GENOMIC DNA]</scope>
    <source>
        <strain evidence="2">cv. XS01</strain>
    </source>
</reference>
<keyword evidence="2" id="KW-1185">Reference proteome</keyword>
<accession>A0A2Z7B521</accession>
<proteinExistence type="predicted"/>